<sequence length="152" mass="17223">MMTVYPADKPAKYWVVPSDEALVLGTLIRPLIYWDNYRRRSGDDNIHWFVDGGVEMPLLSKFNTKCANESPGAIRKEIAFDALSAACVSPKGHWEGSRSKRKRGWDIVVLASGASRIPNARGSIDVFMLMKKRKGVEERESRERKRGVKEGR</sequence>
<dbReference type="Proteomes" id="UP000245119">
    <property type="component" value="Linkage Group LG13"/>
</dbReference>
<gene>
    <name evidence="1" type="ORF">C0Q70_20091</name>
</gene>
<reference evidence="1 2" key="1">
    <citation type="submission" date="2018-04" db="EMBL/GenBank/DDBJ databases">
        <title>The genome of golden apple snail Pomacea canaliculata provides insight into stress tolerance and invasive adaptation.</title>
        <authorList>
            <person name="Liu C."/>
            <person name="Liu B."/>
            <person name="Ren Y."/>
            <person name="Zhang Y."/>
            <person name="Wang H."/>
            <person name="Li S."/>
            <person name="Jiang F."/>
            <person name="Yin L."/>
            <person name="Zhang G."/>
            <person name="Qian W."/>
            <person name="Fan W."/>
        </authorList>
    </citation>
    <scope>NUCLEOTIDE SEQUENCE [LARGE SCALE GENOMIC DNA]</scope>
    <source>
        <strain evidence="1">SZHN2017</strain>
        <tissue evidence="1">Muscle</tissue>
    </source>
</reference>
<organism evidence="1 2">
    <name type="scientific">Pomacea canaliculata</name>
    <name type="common">Golden apple snail</name>
    <dbReference type="NCBI Taxonomy" id="400727"/>
    <lineage>
        <taxon>Eukaryota</taxon>
        <taxon>Metazoa</taxon>
        <taxon>Spiralia</taxon>
        <taxon>Lophotrochozoa</taxon>
        <taxon>Mollusca</taxon>
        <taxon>Gastropoda</taxon>
        <taxon>Caenogastropoda</taxon>
        <taxon>Architaenioglossa</taxon>
        <taxon>Ampullarioidea</taxon>
        <taxon>Ampullariidae</taxon>
        <taxon>Pomacea</taxon>
    </lineage>
</organism>
<evidence type="ECO:0000313" key="2">
    <source>
        <dbReference type="Proteomes" id="UP000245119"/>
    </source>
</evidence>
<dbReference type="AlphaFoldDB" id="A0A2T7NEK8"/>
<accession>A0A2T7NEK8</accession>
<comment type="caution">
    <text evidence="1">The sequence shown here is derived from an EMBL/GenBank/DDBJ whole genome shotgun (WGS) entry which is preliminary data.</text>
</comment>
<dbReference type="EMBL" id="PZQS01000013">
    <property type="protein sequence ID" value="PVD19601.1"/>
    <property type="molecule type" value="Genomic_DNA"/>
</dbReference>
<evidence type="ECO:0000313" key="1">
    <source>
        <dbReference type="EMBL" id="PVD19601.1"/>
    </source>
</evidence>
<proteinExistence type="predicted"/>
<keyword evidence="2" id="KW-1185">Reference proteome</keyword>
<protein>
    <submittedName>
        <fullName evidence="1">Uncharacterized protein</fullName>
    </submittedName>
</protein>
<name>A0A2T7NEK8_POMCA</name>